<dbReference type="OrthoDB" id="5398572at2759"/>
<organism evidence="2 3">
    <name type="scientific">Didymella pomorum</name>
    <dbReference type="NCBI Taxonomy" id="749634"/>
    <lineage>
        <taxon>Eukaryota</taxon>
        <taxon>Fungi</taxon>
        <taxon>Dikarya</taxon>
        <taxon>Ascomycota</taxon>
        <taxon>Pezizomycotina</taxon>
        <taxon>Dothideomycetes</taxon>
        <taxon>Pleosporomycetidae</taxon>
        <taxon>Pleosporales</taxon>
        <taxon>Pleosporineae</taxon>
        <taxon>Didymellaceae</taxon>
        <taxon>Didymella</taxon>
    </lineage>
</organism>
<evidence type="ECO:0000313" key="3">
    <source>
        <dbReference type="Proteomes" id="UP001140510"/>
    </source>
</evidence>
<feature type="compositionally biased region" description="Polar residues" evidence="1">
    <location>
        <begin position="674"/>
        <end position="687"/>
    </location>
</feature>
<evidence type="ECO:0000256" key="1">
    <source>
        <dbReference type="SAM" id="MobiDB-lite"/>
    </source>
</evidence>
<feature type="region of interest" description="Disordered" evidence="1">
    <location>
        <begin position="327"/>
        <end position="356"/>
    </location>
</feature>
<gene>
    <name evidence="2" type="ORF">N0V91_004030</name>
</gene>
<feature type="compositionally biased region" description="Basic and acidic residues" evidence="1">
    <location>
        <begin position="439"/>
        <end position="449"/>
    </location>
</feature>
<name>A0A9W9D8G6_9PLEO</name>
<reference evidence="2" key="1">
    <citation type="submission" date="2022-10" db="EMBL/GenBank/DDBJ databases">
        <title>Tapping the CABI collections for fungal endophytes: first genome assemblies for Collariella, Neodidymelliopsis, Ascochyta clinopodiicola, Didymella pomorum, Didymosphaeria variabile, Neocosmospora piperis and Neocucurbitaria cava.</title>
        <authorList>
            <person name="Hill R."/>
        </authorList>
    </citation>
    <scope>NUCLEOTIDE SEQUENCE</scope>
    <source>
        <strain evidence="2">IMI 355091</strain>
    </source>
</reference>
<feature type="compositionally biased region" description="Basic and acidic residues" evidence="1">
    <location>
        <begin position="492"/>
        <end position="502"/>
    </location>
</feature>
<comment type="caution">
    <text evidence="2">The sequence shown here is derived from an EMBL/GenBank/DDBJ whole genome shotgun (WGS) entry which is preliminary data.</text>
</comment>
<proteinExistence type="predicted"/>
<sequence length="757" mass="83854">MSGTTAISSFSMVEAEYLEPKYIQKHLRKLCDSAFEFLDHLAPAGGSMEDDLRNIQEMQKPGSEFAEDYSDFDAEFRLHLKHFKGDESNYINPRAIHRALFDSHDDWGAMDSGINLVIYLANTLTLAKQMIHSSRSDKDVWNHLRLLDSSFPSPFMRSLLSGGSPTAAGDSVMLEGTFKLALALRVQLTILTLERSAGDIGFNPDDALDSLFVQEGEVRGWDVAALGGEDDRLSQDLAERVASHYNRIRALFPMDSQSLEEGHVVDLEGLSDKYPWKAAILLLLDWVRARRDELGGSIDTIGGPATILSNVKQAILTPRAAIEDVTATAVPRDSPRKKRSSFGRKRRRSSRRFDPNAPVDISAIDALKARERDSGVHFDPKDPQPADLFVEAAEEDEIDGEGGDVQQTAEVAEVEAEATPEEVETERKLGEDIIRIEETTWDQTYREDDPQAGEATLVAGDEDFTDTNKISGPPTSTQDILAAMKSVQPTGKENRKAPRFVDRQPTAKRVDFGSGFDDSQPTPGPSTRVLDKGKQRADPPPSVSKKRQRDEDEDEDDDVFESGDRTGHVKERRQKAPVSKKPRVERSPPSSAPLPPSHQPERASQRQQSVERRIPPSRQRALASSAPRIERAESVSETEAPEMTEPPPPTSNATQHSTAPARVTANNRAPPPSQYNVQHAIAQQNSRIGGAGTARQSRREWTDNQVDAFIEYMGVVGPTWARIAQYDKGPDGYDELGDFTQVNLKDKARTMAVNMIK</sequence>
<feature type="region of interest" description="Disordered" evidence="1">
    <location>
        <begin position="439"/>
        <end position="699"/>
    </location>
</feature>
<accession>A0A9W9D8G6</accession>
<keyword evidence="3" id="KW-1185">Reference proteome</keyword>
<evidence type="ECO:0008006" key="4">
    <source>
        <dbReference type="Google" id="ProtNLM"/>
    </source>
</evidence>
<dbReference type="Proteomes" id="UP001140510">
    <property type="component" value="Unassembled WGS sequence"/>
</dbReference>
<feature type="compositionally biased region" description="Basic residues" evidence="1">
    <location>
        <begin position="570"/>
        <end position="583"/>
    </location>
</feature>
<protein>
    <recommendedName>
        <fullName evidence="4">Myb-like domain-containing protein</fullName>
    </recommendedName>
</protein>
<dbReference type="AlphaFoldDB" id="A0A9W9D8G6"/>
<feature type="compositionally biased region" description="Polar residues" evidence="1">
    <location>
        <begin position="467"/>
        <end position="479"/>
    </location>
</feature>
<evidence type="ECO:0000313" key="2">
    <source>
        <dbReference type="EMBL" id="KAJ4407148.1"/>
    </source>
</evidence>
<feature type="compositionally biased region" description="Acidic residues" evidence="1">
    <location>
        <begin position="551"/>
        <end position="561"/>
    </location>
</feature>
<feature type="compositionally biased region" description="Basic and acidic residues" evidence="1">
    <location>
        <begin position="599"/>
        <end position="614"/>
    </location>
</feature>
<feature type="compositionally biased region" description="Basic residues" evidence="1">
    <location>
        <begin position="335"/>
        <end position="350"/>
    </location>
</feature>
<dbReference type="EMBL" id="JAPEVA010000022">
    <property type="protein sequence ID" value="KAJ4407148.1"/>
    <property type="molecule type" value="Genomic_DNA"/>
</dbReference>